<dbReference type="PANTHER" id="PTHR43798:SF33">
    <property type="entry name" value="HYDROLASE, PUTATIVE (AFU_ORTHOLOGUE AFUA_2G14860)-RELATED"/>
    <property type="match status" value="1"/>
</dbReference>
<dbReference type="InterPro" id="IPR029058">
    <property type="entry name" value="AB_hydrolase_fold"/>
</dbReference>
<dbReference type="InterPro" id="IPR000073">
    <property type="entry name" value="AB_hydrolase_1"/>
</dbReference>
<sequence>MPGHAGLPGVFARAAARSGPCRPGRVGAGPPLAERGEAAAPRPAAVTIWCDGPSRRPSRGGPGGLGGRVRARTAGGERGPLRRGRGPRRAPYVPSGATPPWDEATTTSGRGNMRISGRRTFGGLAADSYGAPGDRPPLVLLHGLCYDRRQWEPVLEELETLAPDRAAIAFDLPGHGNSPRQESYRVADVAAVVHEAVTEAGLAAPVLVGHSLGGVVATAYAGTYPAAGVVNVDQPLLVGPFAQVLRQAEEDLRGPGWERVWERMVDGMRIDVLPPAARELVRTATTPRQDLLLGYWSELLDLPAEQLGEQRTRELNAIRAAGISYHHVTEGEPPPAYRQWLEALLPDVTLTTLPDSGHFPHLAHPARLAHLLAG</sequence>
<dbReference type="SUPFAM" id="SSF53474">
    <property type="entry name" value="alpha/beta-Hydrolases"/>
    <property type="match status" value="1"/>
</dbReference>
<evidence type="ECO:0000256" key="1">
    <source>
        <dbReference type="SAM" id="MobiDB-lite"/>
    </source>
</evidence>
<dbReference type="Pfam" id="PF12697">
    <property type="entry name" value="Abhydrolase_6"/>
    <property type="match status" value="1"/>
</dbReference>
<dbReference type="GO" id="GO:0016020">
    <property type="term" value="C:membrane"/>
    <property type="evidence" value="ECO:0007669"/>
    <property type="project" value="TreeGrafter"/>
</dbReference>
<feature type="domain" description="AB hydrolase-1" evidence="2">
    <location>
        <begin position="138"/>
        <end position="370"/>
    </location>
</feature>
<dbReference type="Gene3D" id="3.40.50.1820">
    <property type="entry name" value="alpha/beta hydrolase"/>
    <property type="match status" value="1"/>
</dbReference>
<reference evidence="3" key="2">
    <citation type="submission" date="2020-09" db="EMBL/GenBank/DDBJ databases">
        <authorList>
            <person name="Sun Q."/>
            <person name="Ohkuma M."/>
        </authorList>
    </citation>
    <scope>NUCLEOTIDE SEQUENCE</scope>
    <source>
        <strain evidence="3">JCM 5069</strain>
    </source>
</reference>
<dbReference type="Proteomes" id="UP000603708">
    <property type="component" value="Unassembled WGS sequence"/>
</dbReference>
<name>A0A919GMY0_9ACTN</name>
<reference evidence="3" key="1">
    <citation type="journal article" date="2014" name="Int. J. Syst. Evol. Microbiol.">
        <title>Complete genome sequence of Corynebacterium casei LMG S-19264T (=DSM 44701T), isolated from a smear-ripened cheese.</title>
        <authorList>
            <consortium name="US DOE Joint Genome Institute (JGI-PGF)"/>
            <person name="Walter F."/>
            <person name="Albersmeier A."/>
            <person name="Kalinowski J."/>
            <person name="Ruckert C."/>
        </authorList>
    </citation>
    <scope>NUCLEOTIDE SEQUENCE</scope>
    <source>
        <strain evidence="3">JCM 5069</strain>
    </source>
</reference>
<gene>
    <name evidence="3" type="ORF">GCM10018793_63990</name>
</gene>
<accession>A0A919GMY0</accession>
<keyword evidence="4" id="KW-1185">Reference proteome</keyword>
<dbReference type="AlphaFoldDB" id="A0A919GMY0"/>
<evidence type="ECO:0000313" key="3">
    <source>
        <dbReference type="EMBL" id="GHH87604.1"/>
    </source>
</evidence>
<dbReference type="GO" id="GO:0047372">
    <property type="term" value="F:monoacylglycerol lipase activity"/>
    <property type="evidence" value="ECO:0007669"/>
    <property type="project" value="TreeGrafter"/>
</dbReference>
<dbReference type="EMBL" id="BNCD01000029">
    <property type="protein sequence ID" value="GHH87604.1"/>
    <property type="molecule type" value="Genomic_DNA"/>
</dbReference>
<dbReference type="GO" id="GO:0046464">
    <property type="term" value="P:acylglycerol catabolic process"/>
    <property type="evidence" value="ECO:0007669"/>
    <property type="project" value="TreeGrafter"/>
</dbReference>
<comment type="caution">
    <text evidence="3">The sequence shown here is derived from an EMBL/GenBank/DDBJ whole genome shotgun (WGS) entry which is preliminary data.</text>
</comment>
<dbReference type="InterPro" id="IPR050266">
    <property type="entry name" value="AB_hydrolase_sf"/>
</dbReference>
<protein>
    <recommendedName>
        <fullName evidence="2">AB hydrolase-1 domain-containing protein</fullName>
    </recommendedName>
</protein>
<feature type="compositionally biased region" description="Low complexity" evidence="1">
    <location>
        <begin position="28"/>
        <end position="45"/>
    </location>
</feature>
<evidence type="ECO:0000259" key="2">
    <source>
        <dbReference type="Pfam" id="PF12697"/>
    </source>
</evidence>
<feature type="region of interest" description="Disordered" evidence="1">
    <location>
        <begin position="16"/>
        <end position="115"/>
    </location>
</feature>
<organism evidence="3 4">
    <name type="scientific">Streptomyces sulfonofaciens</name>
    <dbReference type="NCBI Taxonomy" id="68272"/>
    <lineage>
        <taxon>Bacteria</taxon>
        <taxon>Bacillati</taxon>
        <taxon>Actinomycetota</taxon>
        <taxon>Actinomycetes</taxon>
        <taxon>Kitasatosporales</taxon>
        <taxon>Streptomycetaceae</taxon>
        <taxon>Streptomyces</taxon>
    </lineage>
</organism>
<dbReference type="PANTHER" id="PTHR43798">
    <property type="entry name" value="MONOACYLGLYCEROL LIPASE"/>
    <property type="match status" value="1"/>
</dbReference>
<proteinExistence type="predicted"/>
<evidence type="ECO:0000313" key="4">
    <source>
        <dbReference type="Proteomes" id="UP000603708"/>
    </source>
</evidence>